<feature type="signal peptide" evidence="1">
    <location>
        <begin position="1"/>
        <end position="27"/>
    </location>
</feature>
<dbReference type="EMBL" id="HADZ01016354">
    <property type="protein sequence ID" value="SBP80295.1"/>
    <property type="molecule type" value="Transcribed_RNA"/>
</dbReference>
<dbReference type="AlphaFoldDB" id="A0A1A8CNG6"/>
<reference evidence="2" key="2">
    <citation type="submission" date="2016-06" db="EMBL/GenBank/DDBJ databases">
        <title>The genome of a short-lived fish provides insights into sex chromosome evolution and the genetic control of aging.</title>
        <authorList>
            <person name="Reichwald K."/>
            <person name="Felder M."/>
            <person name="Petzold A."/>
            <person name="Koch P."/>
            <person name="Groth M."/>
            <person name="Platzer M."/>
        </authorList>
    </citation>
    <scope>NUCLEOTIDE SEQUENCE</scope>
    <source>
        <tissue evidence="2">Brain</tissue>
    </source>
</reference>
<evidence type="ECO:0000313" key="2">
    <source>
        <dbReference type="EMBL" id="SBP80295.1"/>
    </source>
</evidence>
<keyword evidence="1" id="KW-0732">Signal</keyword>
<feature type="non-terminal residue" evidence="2">
    <location>
        <position position="1"/>
    </location>
</feature>
<proteinExistence type="predicted"/>
<feature type="non-terminal residue" evidence="2">
    <location>
        <position position="84"/>
    </location>
</feature>
<feature type="chain" id="PRO_5008367786" evidence="1">
    <location>
        <begin position="28"/>
        <end position="84"/>
    </location>
</feature>
<organism evidence="2">
    <name type="scientific">Nothobranchius kadleci</name>
    <name type="common">African annual killifish</name>
    <dbReference type="NCBI Taxonomy" id="1051664"/>
    <lineage>
        <taxon>Eukaryota</taxon>
        <taxon>Metazoa</taxon>
        <taxon>Chordata</taxon>
        <taxon>Craniata</taxon>
        <taxon>Vertebrata</taxon>
        <taxon>Euteleostomi</taxon>
        <taxon>Actinopterygii</taxon>
        <taxon>Neopterygii</taxon>
        <taxon>Teleostei</taxon>
        <taxon>Neoteleostei</taxon>
        <taxon>Acanthomorphata</taxon>
        <taxon>Ovalentaria</taxon>
        <taxon>Atherinomorphae</taxon>
        <taxon>Cyprinodontiformes</taxon>
        <taxon>Nothobranchiidae</taxon>
        <taxon>Nothobranchius</taxon>
    </lineage>
</organism>
<name>A0A1A8CNG6_NOTKA</name>
<protein>
    <submittedName>
        <fullName evidence="2">Uncharacterized protein</fullName>
    </submittedName>
</protein>
<gene>
    <name evidence="2" type="primary">Nfu_g_1_012390</name>
</gene>
<reference evidence="2" key="1">
    <citation type="submission" date="2016-05" db="EMBL/GenBank/DDBJ databases">
        <authorList>
            <person name="Lavstsen T."/>
            <person name="Jespersen J.S."/>
        </authorList>
    </citation>
    <scope>NUCLEOTIDE SEQUENCE</scope>
    <source>
        <tissue evidence="2">Brain</tissue>
    </source>
</reference>
<accession>A0A1A8CNG6</accession>
<evidence type="ECO:0000256" key="1">
    <source>
        <dbReference type="SAM" id="SignalP"/>
    </source>
</evidence>
<sequence>SPALLLQLLNKEFCLTCWWWAWQRAPADPDPAMQKAREFEERCDTTPAPVYTLTKGSFQPTLDSCITAKFSCKILLFLSPITSP</sequence>